<dbReference type="AlphaFoldDB" id="A0A421BC07"/>
<proteinExistence type="predicted"/>
<evidence type="ECO:0000256" key="1">
    <source>
        <dbReference type="PIRSR" id="PIRSR038992-1"/>
    </source>
</evidence>
<protein>
    <submittedName>
        <fullName evidence="2">2-amino-4, 5-dihydroxy-6-oxo-7-(Phosphonooxy)heptanoate synthase</fullName>
    </submittedName>
</protein>
<dbReference type="PIRSF" id="PIRSF038992">
    <property type="entry name" value="Aldolase_Ia"/>
    <property type="match status" value="1"/>
</dbReference>
<dbReference type="SUPFAM" id="SSF51569">
    <property type="entry name" value="Aldolase"/>
    <property type="match status" value="1"/>
</dbReference>
<dbReference type="RefSeq" id="WP_246009775.1">
    <property type="nucleotide sequence ID" value="NZ_RCDD01000001.1"/>
</dbReference>
<dbReference type="Proteomes" id="UP000282454">
    <property type="component" value="Unassembled WGS sequence"/>
</dbReference>
<accession>A0A421BC07</accession>
<gene>
    <name evidence="2" type="ORF">CLV68_2415</name>
</gene>
<organism evidence="2 3">
    <name type="scientific">Actinokineospora cianjurensis</name>
    <dbReference type="NCBI Taxonomy" id="585224"/>
    <lineage>
        <taxon>Bacteria</taxon>
        <taxon>Bacillati</taxon>
        <taxon>Actinomycetota</taxon>
        <taxon>Actinomycetes</taxon>
        <taxon>Pseudonocardiales</taxon>
        <taxon>Pseudonocardiaceae</taxon>
        <taxon>Actinokineospora</taxon>
    </lineage>
</organism>
<dbReference type="SMART" id="SM01133">
    <property type="entry name" value="DeoC"/>
    <property type="match status" value="1"/>
</dbReference>
<reference evidence="2 3" key="1">
    <citation type="submission" date="2018-10" db="EMBL/GenBank/DDBJ databases">
        <title>Genomic Encyclopedia of Archaeal and Bacterial Type Strains, Phase II (KMG-II): from individual species to whole genera.</title>
        <authorList>
            <person name="Goeker M."/>
        </authorList>
    </citation>
    <scope>NUCLEOTIDE SEQUENCE [LARGE SCALE GENOMIC DNA]</scope>
    <source>
        <strain evidence="2 3">DSM 45657</strain>
    </source>
</reference>
<dbReference type="NCBIfam" id="NF005556">
    <property type="entry name" value="PRK07226.1"/>
    <property type="match status" value="1"/>
</dbReference>
<dbReference type="EMBL" id="RCDD01000001">
    <property type="protein sequence ID" value="RLK61871.1"/>
    <property type="molecule type" value="Genomic_DNA"/>
</dbReference>
<dbReference type="InterPro" id="IPR041720">
    <property type="entry name" value="FbaB-like"/>
</dbReference>
<dbReference type="InterPro" id="IPR050456">
    <property type="entry name" value="DeoC/FbaB_aldolase"/>
</dbReference>
<dbReference type="Pfam" id="PF01791">
    <property type="entry name" value="DeoC"/>
    <property type="match status" value="1"/>
</dbReference>
<evidence type="ECO:0000313" key="2">
    <source>
        <dbReference type="EMBL" id="RLK61871.1"/>
    </source>
</evidence>
<sequence length="287" mass="29177">MPVQLTGKLLRLARLSRRADNRFLIVPLDHTITDGPIGTADGFGRLVGDIAAGGADAIVVHKGRARTLPAAVLADCGLIVHLSASTAHGPDSDAKVVVGTVADAVRLGADAVSVHVNIGSATESRQLADAGAVADECERWGVPLLAMMYPRGPRISSQFDPDLLAHVATVAADLGADLVKLPLAAPAAAMADVVAASPLPVVVAGGVLTDLSGPELATTALAAGCHGLAVGRRVFTSASPRQTVREIAAVIHGGNPDSSTVDSVALELPVPKGNNPRIDDDRMVGAR</sequence>
<dbReference type="PANTHER" id="PTHR47916:SF1">
    <property type="entry name" value="3-HYDROXY-5-PHOSPHONOOXYPENTANE-2,4-DIONE THIOLASE"/>
    <property type="match status" value="1"/>
</dbReference>
<feature type="active site" description="Schiff-base intermediate with dihydroxyacetone-P" evidence="1">
    <location>
        <position position="180"/>
    </location>
</feature>
<evidence type="ECO:0000313" key="3">
    <source>
        <dbReference type="Proteomes" id="UP000282454"/>
    </source>
</evidence>
<keyword evidence="3" id="KW-1185">Reference proteome</keyword>
<dbReference type="InterPro" id="IPR013785">
    <property type="entry name" value="Aldolase_TIM"/>
</dbReference>
<dbReference type="GO" id="GO:0004332">
    <property type="term" value="F:fructose-bisphosphate aldolase activity"/>
    <property type="evidence" value="ECO:0007669"/>
    <property type="project" value="InterPro"/>
</dbReference>
<dbReference type="PANTHER" id="PTHR47916">
    <property type="entry name" value="FRUCTOSE-BISPHOSPHATE ALDOLASE CLASS 1"/>
    <property type="match status" value="1"/>
</dbReference>
<comment type="caution">
    <text evidence="2">The sequence shown here is derived from an EMBL/GenBank/DDBJ whole genome shotgun (WGS) entry which is preliminary data.</text>
</comment>
<dbReference type="Gene3D" id="3.20.20.70">
    <property type="entry name" value="Aldolase class I"/>
    <property type="match status" value="1"/>
</dbReference>
<feature type="active site" description="Proton donor" evidence="1">
    <location>
        <position position="149"/>
    </location>
</feature>
<dbReference type="InterPro" id="IPR002915">
    <property type="entry name" value="DeoC/FbaB/LacD_aldolase"/>
</dbReference>
<name>A0A421BC07_9PSEU</name>